<name>A0A8S1WUM7_PAROT</name>
<protein>
    <submittedName>
        <fullName evidence="1">Uncharacterized protein</fullName>
    </submittedName>
</protein>
<gene>
    <name evidence="1" type="ORF">POCTA_138.1.T0950071</name>
</gene>
<sequence>MIKTQVNPRFVQNSLLNKKLQLIIKQNYSFSSVITNHQHFLNNRKFIIFVDTSVIANKLRSYPTISSKRGINKLTTLLIKQDVKLLIFYFSSDFPLQAFDEKYKNNIVLQCSSLGNFKHQNFQHFLCIQHSIQTTQSGSVKEQLKLINFNLSFNSVINQQQ</sequence>
<proteinExistence type="predicted"/>
<evidence type="ECO:0000313" key="2">
    <source>
        <dbReference type="Proteomes" id="UP000683925"/>
    </source>
</evidence>
<evidence type="ECO:0000313" key="1">
    <source>
        <dbReference type="EMBL" id="CAD8189466.1"/>
    </source>
</evidence>
<dbReference type="Proteomes" id="UP000683925">
    <property type="component" value="Unassembled WGS sequence"/>
</dbReference>
<dbReference type="AlphaFoldDB" id="A0A8S1WUM7"/>
<accession>A0A8S1WUM7</accession>
<keyword evidence="2" id="KW-1185">Reference proteome</keyword>
<organism evidence="1 2">
    <name type="scientific">Paramecium octaurelia</name>
    <dbReference type="NCBI Taxonomy" id="43137"/>
    <lineage>
        <taxon>Eukaryota</taxon>
        <taxon>Sar</taxon>
        <taxon>Alveolata</taxon>
        <taxon>Ciliophora</taxon>
        <taxon>Intramacronucleata</taxon>
        <taxon>Oligohymenophorea</taxon>
        <taxon>Peniculida</taxon>
        <taxon>Parameciidae</taxon>
        <taxon>Paramecium</taxon>
    </lineage>
</organism>
<reference evidence="1" key="1">
    <citation type="submission" date="2021-01" db="EMBL/GenBank/DDBJ databases">
        <authorList>
            <consortium name="Genoscope - CEA"/>
            <person name="William W."/>
        </authorList>
    </citation>
    <scope>NUCLEOTIDE SEQUENCE</scope>
</reference>
<comment type="caution">
    <text evidence="1">The sequence shown here is derived from an EMBL/GenBank/DDBJ whole genome shotgun (WGS) entry which is preliminary data.</text>
</comment>
<dbReference type="EMBL" id="CAJJDP010000094">
    <property type="protein sequence ID" value="CAD8189466.1"/>
    <property type="molecule type" value="Genomic_DNA"/>
</dbReference>